<dbReference type="STRING" id="43041.A0A182KHD7"/>
<reference evidence="4" key="1">
    <citation type="submission" date="2013-03" db="EMBL/GenBank/DDBJ databases">
        <title>The Genome Sequence of Anopheles christyi ACHKN1017.</title>
        <authorList>
            <consortium name="The Broad Institute Genomics Platform"/>
            <person name="Neafsey D.E."/>
            <person name="Besansky N."/>
            <person name="Walker B."/>
            <person name="Young S.K."/>
            <person name="Zeng Q."/>
            <person name="Gargeya S."/>
            <person name="Fitzgerald M."/>
            <person name="Haas B."/>
            <person name="Abouelleil A."/>
            <person name="Allen A.W."/>
            <person name="Alvarado L."/>
            <person name="Arachchi H.M."/>
            <person name="Berlin A.M."/>
            <person name="Chapman S.B."/>
            <person name="Gainer-Dewar J."/>
            <person name="Goldberg J."/>
            <person name="Griggs A."/>
            <person name="Gujja S."/>
            <person name="Hansen M."/>
            <person name="Howarth C."/>
            <person name="Imamovic A."/>
            <person name="Ireland A."/>
            <person name="Larimer J."/>
            <person name="McCowan C."/>
            <person name="Murphy C."/>
            <person name="Pearson M."/>
            <person name="Poon T.W."/>
            <person name="Priest M."/>
            <person name="Roberts A."/>
            <person name="Saif S."/>
            <person name="Shea T."/>
            <person name="Sisk P."/>
            <person name="Sykes S."/>
            <person name="Wortman J."/>
            <person name="Nusbaum C."/>
            <person name="Birren B."/>
        </authorList>
    </citation>
    <scope>NUCLEOTIDE SEQUENCE [LARGE SCALE GENOMIC DNA]</scope>
    <source>
        <strain evidence="4">ACHKN1017</strain>
    </source>
</reference>
<evidence type="ECO:0000313" key="3">
    <source>
        <dbReference type="EnsemblMetazoa" id="ACHR010175-PA"/>
    </source>
</evidence>
<keyword evidence="1" id="KW-0732">Signal</keyword>
<dbReference type="Proteomes" id="UP000075881">
    <property type="component" value="Unassembled WGS sequence"/>
</dbReference>
<name>A0A182KHD7_9DIPT</name>
<dbReference type="EnsemblMetazoa" id="ACHR010175-RA">
    <property type="protein sequence ID" value="ACHR010175-PA"/>
    <property type="gene ID" value="ACHR010175"/>
</dbReference>
<proteinExistence type="predicted"/>
<dbReference type="Pfam" id="PF04083">
    <property type="entry name" value="Abhydro_lipase"/>
    <property type="match status" value="1"/>
</dbReference>
<protein>
    <recommendedName>
        <fullName evidence="2">Partial AB-hydrolase lipase domain-containing protein</fullName>
    </recommendedName>
</protein>
<keyword evidence="4" id="KW-1185">Reference proteome</keyword>
<dbReference type="Gene3D" id="3.40.50.1820">
    <property type="entry name" value="alpha/beta hydrolase"/>
    <property type="match status" value="1"/>
</dbReference>
<dbReference type="AlphaFoldDB" id="A0A182KHD7"/>
<dbReference type="GO" id="GO:0006629">
    <property type="term" value="P:lipid metabolic process"/>
    <property type="evidence" value="ECO:0007669"/>
    <property type="project" value="InterPro"/>
</dbReference>
<feature type="domain" description="Partial AB-hydrolase lipase" evidence="2">
    <location>
        <begin position="62"/>
        <end position="136"/>
    </location>
</feature>
<evidence type="ECO:0000256" key="1">
    <source>
        <dbReference type="SAM" id="SignalP"/>
    </source>
</evidence>
<dbReference type="VEuPathDB" id="VectorBase:ACHR010175"/>
<evidence type="ECO:0000259" key="2">
    <source>
        <dbReference type="Pfam" id="PF04083"/>
    </source>
</evidence>
<feature type="signal peptide" evidence="1">
    <location>
        <begin position="1"/>
        <end position="27"/>
    </location>
</feature>
<dbReference type="SUPFAM" id="SSF53474">
    <property type="entry name" value="alpha/beta-Hydrolases"/>
    <property type="match status" value="1"/>
</dbReference>
<dbReference type="InterPro" id="IPR029058">
    <property type="entry name" value="AB_hydrolase_fold"/>
</dbReference>
<feature type="chain" id="PRO_5008125563" description="Partial AB-hydrolase lipase domain-containing protein" evidence="1">
    <location>
        <begin position="28"/>
        <end position="181"/>
    </location>
</feature>
<reference evidence="3" key="2">
    <citation type="submission" date="2020-05" db="UniProtKB">
        <authorList>
            <consortium name="EnsemblMetazoa"/>
        </authorList>
    </citation>
    <scope>IDENTIFICATION</scope>
    <source>
        <strain evidence="3">ACHKN1017</strain>
    </source>
</reference>
<dbReference type="PANTHER" id="PTHR11005">
    <property type="entry name" value="LYSOSOMAL ACID LIPASE-RELATED"/>
    <property type="match status" value="1"/>
</dbReference>
<evidence type="ECO:0000313" key="4">
    <source>
        <dbReference type="Proteomes" id="UP000075881"/>
    </source>
</evidence>
<organism evidence="3 4">
    <name type="scientific">Anopheles christyi</name>
    <dbReference type="NCBI Taxonomy" id="43041"/>
    <lineage>
        <taxon>Eukaryota</taxon>
        <taxon>Metazoa</taxon>
        <taxon>Ecdysozoa</taxon>
        <taxon>Arthropoda</taxon>
        <taxon>Hexapoda</taxon>
        <taxon>Insecta</taxon>
        <taxon>Pterygota</taxon>
        <taxon>Neoptera</taxon>
        <taxon>Endopterygota</taxon>
        <taxon>Diptera</taxon>
        <taxon>Nematocera</taxon>
        <taxon>Culicoidea</taxon>
        <taxon>Culicidae</taxon>
        <taxon>Anophelinae</taxon>
        <taxon>Anopheles</taxon>
    </lineage>
</organism>
<sequence length="181" mass="20263">MPQKLFTAVVWGLVVMLQLLVRHRVTPSTFNGTHNKVELDPTTTPATVWRRPPIEYERDLVIELIEGAEYPIEKHILTTSDGYILKLHRIPDPMQYPSGEAAESGGLLRFGPAKTFRGTVLLMPGLFSTAADFVVTGPENGLAFVLADAGYDVWLANVRGSRFARKNVKMSVTDSEFWDFR</sequence>
<dbReference type="InterPro" id="IPR006693">
    <property type="entry name" value="AB_hydrolase_lipase"/>
</dbReference>
<accession>A0A182KHD7</accession>